<dbReference type="Gene3D" id="1.10.10.10">
    <property type="entry name" value="Winged helix-like DNA-binding domain superfamily/Winged helix DNA-binding domain"/>
    <property type="match status" value="1"/>
</dbReference>
<gene>
    <name evidence="2" type="ORF">AUJ44_01840</name>
</gene>
<evidence type="ECO:0008006" key="4">
    <source>
        <dbReference type="Google" id="ProtNLM"/>
    </source>
</evidence>
<reference evidence="2 3" key="1">
    <citation type="journal article" date="2016" name="Environ. Microbiol.">
        <title>Genomic resolution of a cold subsurface aquifer community provides metabolic insights for novel microbes adapted to high CO concentrations.</title>
        <authorList>
            <person name="Probst A.J."/>
            <person name="Castelle C.J."/>
            <person name="Singh A."/>
            <person name="Brown C.T."/>
            <person name="Anantharaman K."/>
            <person name="Sharon I."/>
            <person name="Hug L.A."/>
            <person name="Burstein D."/>
            <person name="Emerson J.B."/>
            <person name="Thomas B.C."/>
            <person name="Banfield J.F."/>
        </authorList>
    </citation>
    <scope>NUCLEOTIDE SEQUENCE [LARGE SCALE GENOMIC DNA]</scope>
    <source>
        <strain evidence="2">CG1_02_47_685</strain>
    </source>
</reference>
<protein>
    <recommendedName>
        <fullName evidence="4">HTH deoR-type domain-containing protein</fullName>
    </recommendedName>
</protein>
<dbReference type="STRING" id="1805282.AUJ44_01840"/>
<dbReference type="AlphaFoldDB" id="A0A1J4VBI8"/>
<feature type="compositionally biased region" description="Basic and acidic residues" evidence="1">
    <location>
        <begin position="267"/>
        <end position="281"/>
    </location>
</feature>
<accession>A0A1J4VBI8</accession>
<organism evidence="2 3">
    <name type="scientific">Candidatus Nomurabacteria bacterium CG1_02_47_685</name>
    <dbReference type="NCBI Taxonomy" id="1805282"/>
    <lineage>
        <taxon>Bacteria</taxon>
        <taxon>Candidatus Nomuraibacteriota</taxon>
    </lineage>
</organism>
<dbReference type="InterPro" id="IPR036388">
    <property type="entry name" value="WH-like_DNA-bd_sf"/>
</dbReference>
<feature type="region of interest" description="Disordered" evidence="1">
    <location>
        <begin position="226"/>
        <end position="249"/>
    </location>
</feature>
<name>A0A1J4VBI8_9BACT</name>
<proteinExistence type="predicted"/>
<evidence type="ECO:0000313" key="3">
    <source>
        <dbReference type="Proteomes" id="UP000183206"/>
    </source>
</evidence>
<feature type="region of interest" description="Disordered" evidence="1">
    <location>
        <begin position="262"/>
        <end position="281"/>
    </location>
</feature>
<evidence type="ECO:0000313" key="2">
    <source>
        <dbReference type="EMBL" id="OIO32633.1"/>
    </source>
</evidence>
<comment type="caution">
    <text evidence="2">The sequence shown here is derived from an EMBL/GenBank/DDBJ whole genome shotgun (WGS) entry which is preliminary data.</text>
</comment>
<evidence type="ECO:0000256" key="1">
    <source>
        <dbReference type="SAM" id="MobiDB-lite"/>
    </source>
</evidence>
<dbReference type="Proteomes" id="UP000183206">
    <property type="component" value="Unassembled WGS sequence"/>
</dbReference>
<sequence>MNIFLARSTARAVAGVLKKDKIYCLMDQYKKDKNEYGNRMNLSWKARKEIERKSAIPQINTGVNQIKDTLLRTPTQKDNNVLLNKKTEKLTLALYLVSGLLSDKEPLKWKIRDKAIVLLDYAKGAIDEGENVSDREDSFMRVSHEIVALLEIASLSGMVSDMNYSVLKRECFHALDVFRSVRAYEKKHGGVLFLDNFFVADDSVTGEHDRPVSAVSFFDEPASVRGAPPRADAAKGSYKGHGKGQQSKGHIFPLGTIQGKMAPSQKEPPKNFVDRSPRQGHDRKDTILDMFKKNKGTEFTIRDISENVSGCSAKTIQRELAALVLAGTLIRTGDRRWSRYILK</sequence>
<dbReference type="EMBL" id="MNVO01000031">
    <property type="protein sequence ID" value="OIO32633.1"/>
    <property type="molecule type" value="Genomic_DNA"/>
</dbReference>